<sequence>MSEFSASVCASLLRQGRTLERASRLLGMAGLLAGGAQALSGPPHLPFGLLCLGVFLLWLAQLYWALRVAFDAELFDRLAGSDTPLPTLDSALRELGLKPAGQDSRTLPARCQAALRLLRRQGVLLAAQGLLAGAALLTVLLI</sequence>
<gene>
    <name evidence="2" type="ORF">SAMN05421672_10368</name>
</gene>
<name>A0A1N6Q511_9PSED</name>
<feature type="transmembrane region" description="Helical" evidence="1">
    <location>
        <begin position="45"/>
        <end position="66"/>
    </location>
</feature>
<accession>A0A1N6Q511</accession>
<feature type="transmembrane region" description="Helical" evidence="1">
    <location>
        <begin position="122"/>
        <end position="141"/>
    </location>
</feature>
<reference evidence="2 3" key="1">
    <citation type="submission" date="2017-01" db="EMBL/GenBank/DDBJ databases">
        <authorList>
            <person name="Mah S.A."/>
            <person name="Swanson W.J."/>
            <person name="Moy G.W."/>
            <person name="Vacquier V.D."/>
        </authorList>
    </citation>
    <scope>NUCLEOTIDE SEQUENCE [LARGE SCALE GENOMIC DNA]</scope>
    <source>
        <strain evidence="2 3">ATCC 29606</strain>
    </source>
</reference>
<evidence type="ECO:0000256" key="1">
    <source>
        <dbReference type="SAM" id="Phobius"/>
    </source>
</evidence>
<proteinExistence type="predicted"/>
<dbReference type="RefSeq" id="WP_039561162.1">
    <property type="nucleotide sequence ID" value="NZ_FTMC01000003.1"/>
</dbReference>
<organism evidence="2 3">
    <name type="scientific">Pseudomonas flexibilis</name>
    <dbReference type="NCBI Taxonomy" id="706570"/>
    <lineage>
        <taxon>Bacteria</taxon>
        <taxon>Pseudomonadati</taxon>
        <taxon>Pseudomonadota</taxon>
        <taxon>Gammaproteobacteria</taxon>
        <taxon>Pseudomonadales</taxon>
        <taxon>Pseudomonadaceae</taxon>
        <taxon>Pseudomonas</taxon>
    </lineage>
</organism>
<keyword evidence="1" id="KW-1133">Transmembrane helix</keyword>
<protein>
    <submittedName>
        <fullName evidence="2">Uncharacterized protein</fullName>
    </submittedName>
</protein>
<dbReference type="AlphaFoldDB" id="A0A1N6Q511"/>
<evidence type="ECO:0000313" key="2">
    <source>
        <dbReference type="EMBL" id="SIQ11630.1"/>
    </source>
</evidence>
<dbReference type="EMBL" id="FTMC01000003">
    <property type="protein sequence ID" value="SIQ11630.1"/>
    <property type="molecule type" value="Genomic_DNA"/>
</dbReference>
<dbReference type="Proteomes" id="UP000186079">
    <property type="component" value="Unassembled WGS sequence"/>
</dbReference>
<keyword evidence="1" id="KW-0812">Transmembrane</keyword>
<keyword evidence="1" id="KW-0472">Membrane</keyword>
<evidence type="ECO:0000313" key="3">
    <source>
        <dbReference type="Proteomes" id="UP000186079"/>
    </source>
</evidence>